<dbReference type="InterPro" id="IPR020057">
    <property type="entry name" value="Ribosomal_bL25_b-dom"/>
</dbReference>
<dbReference type="NCBIfam" id="TIGR00731">
    <property type="entry name" value="bL25_bact_ctc"/>
    <property type="match status" value="1"/>
</dbReference>
<feature type="domain" description="Large ribosomal subunit protein bL25 L25" evidence="7">
    <location>
        <begin position="6"/>
        <end position="94"/>
    </location>
</feature>
<proteinExistence type="inferred from homology"/>
<evidence type="ECO:0000259" key="7">
    <source>
        <dbReference type="Pfam" id="PF01386"/>
    </source>
</evidence>
<dbReference type="PANTHER" id="PTHR33284:SF1">
    <property type="entry name" value="RIBOSOMAL PROTEIN L25_GLN-TRNA SYNTHETASE, ANTI-CODON-BINDING DOMAIN-CONTAINING PROTEIN"/>
    <property type="match status" value="1"/>
</dbReference>
<dbReference type="Gene3D" id="2.40.240.10">
    <property type="entry name" value="Ribosomal Protein L25, Chain P"/>
    <property type="match status" value="1"/>
</dbReference>
<dbReference type="EMBL" id="BAABKI010000002">
    <property type="protein sequence ID" value="GAA5169597.1"/>
    <property type="molecule type" value="Genomic_DNA"/>
</dbReference>
<dbReference type="InterPro" id="IPR037121">
    <property type="entry name" value="Ribosomal_bL25_C"/>
</dbReference>
<reference evidence="10" key="1">
    <citation type="journal article" date="2019" name="Int. J. Syst. Evol. Microbiol.">
        <title>The Global Catalogue of Microorganisms (GCM) 10K type strain sequencing project: providing services to taxonomists for standard genome sequencing and annotation.</title>
        <authorList>
            <consortium name="The Broad Institute Genomics Platform"/>
            <consortium name="The Broad Institute Genome Sequencing Center for Infectious Disease"/>
            <person name="Wu L."/>
            <person name="Ma J."/>
        </authorList>
    </citation>
    <scope>NUCLEOTIDE SEQUENCE [LARGE SCALE GENOMIC DNA]</scope>
    <source>
        <strain evidence="10">JCM 18472</strain>
    </source>
</reference>
<dbReference type="InterPro" id="IPR001021">
    <property type="entry name" value="Ribosomal_bL25_long"/>
</dbReference>
<feature type="domain" description="Large ribosomal subunit protein bL25 beta" evidence="8">
    <location>
        <begin position="103"/>
        <end position="192"/>
    </location>
</feature>
<dbReference type="Proteomes" id="UP001500074">
    <property type="component" value="Unassembled WGS sequence"/>
</dbReference>
<evidence type="ECO:0000313" key="9">
    <source>
        <dbReference type="EMBL" id="GAA5169597.1"/>
    </source>
</evidence>
<dbReference type="NCBIfam" id="NF004612">
    <property type="entry name" value="PRK05943.1"/>
    <property type="match status" value="1"/>
</dbReference>
<gene>
    <name evidence="5" type="primary">rplY</name>
    <name evidence="5" type="synonym">ctc</name>
    <name evidence="9" type="ORF">GCM10023342_01820</name>
</gene>
<evidence type="ECO:0000259" key="8">
    <source>
        <dbReference type="Pfam" id="PF14693"/>
    </source>
</evidence>
<dbReference type="HAMAP" id="MF_01334">
    <property type="entry name" value="Ribosomal_bL25_CTC"/>
    <property type="match status" value="1"/>
</dbReference>
<evidence type="ECO:0000256" key="2">
    <source>
        <dbReference type="ARBA" id="ARBA00022884"/>
    </source>
</evidence>
<keyword evidence="2 5" id="KW-0694">RNA-binding</keyword>
<comment type="function">
    <text evidence="5">This is one of the proteins that binds to the 5S RNA in the ribosome where it forms part of the central protuberance.</text>
</comment>
<evidence type="ECO:0000256" key="5">
    <source>
        <dbReference type="HAMAP-Rule" id="MF_01334"/>
    </source>
</evidence>
<dbReference type="PANTHER" id="PTHR33284">
    <property type="entry name" value="RIBOSOMAL PROTEIN L25/GLN-TRNA SYNTHETASE, ANTI-CODON-BINDING DOMAIN-CONTAINING PROTEIN"/>
    <property type="match status" value="1"/>
</dbReference>
<dbReference type="InterPro" id="IPR011035">
    <property type="entry name" value="Ribosomal_bL25/Gln-tRNA_synth"/>
</dbReference>
<comment type="subunit">
    <text evidence="5">Part of the 50S ribosomal subunit; part of the 5S rRNA/L5/L18/L25 subcomplex. Contacts the 5S rRNA. Binds to the 5S rRNA independently of L5 and L18.</text>
</comment>
<feature type="region of interest" description="Disordered" evidence="6">
    <location>
        <begin position="181"/>
        <end position="219"/>
    </location>
</feature>
<evidence type="ECO:0000256" key="1">
    <source>
        <dbReference type="ARBA" id="ARBA00022730"/>
    </source>
</evidence>
<dbReference type="InterPro" id="IPR020930">
    <property type="entry name" value="Ribosomal_uL5_bac-type"/>
</dbReference>
<protein>
    <recommendedName>
        <fullName evidence="5">Large ribosomal subunit protein bL25</fullName>
    </recommendedName>
    <alternativeName>
        <fullName evidence="5">General stress protein CTC</fullName>
    </alternativeName>
</protein>
<name>A0ABP9QZE0_9GAMM</name>
<keyword evidence="10" id="KW-1185">Reference proteome</keyword>
<keyword evidence="4 5" id="KW-0687">Ribonucleoprotein</keyword>
<dbReference type="NCBIfam" id="NF004128">
    <property type="entry name" value="PRK05618.1-2"/>
    <property type="match status" value="1"/>
</dbReference>
<comment type="caution">
    <text evidence="9">The sequence shown here is derived from an EMBL/GenBank/DDBJ whole genome shotgun (WGS) entry which is preliminary data.</text>
</comment>
<dbReference type="Pfam" id="PF14693">
    <property type="entry name" value="Ribosomal_TL5_C"/>
    <property type="match status" value="1"/>
</dbReference>
<evidence type="ECO:0000256" key="3">
    <source>
        <dbReference type="ARBA" id="ARBA00022980"/>
    </source>
</evidence>
<evidence type="ECO:0000256" key="4">
    <source>
        <dbReference type="ARBA" id="ARBA00023274"/>
    </source>
</evidence>
<dbReference type="Gene3D" id="2.170.120.20">
    <property type="entry name" value="Ribosomal protein L25, beta domain"/>
    <property type="match status" value="1"/>
</dbReference>
<evidence type="ECO:0000256" key="6">
    <source>
        <dbReference type="SAM" id="MobiDB-lite"/>
    </source>
</evidence>
<evidence type="ECO:0000313" key="10">
    <source>
        <dbReference type="Proteomes" id="UP001500074"/>
    </source>
</evidence>
<dbReference type="InterPro" id="IPR020056">
    <property type="entry name" value="Rbsml_bL25/Gln-tRNA_synth_N"/>
</dbReference>
<dbReference type="InterPro" id="IPR029751">
    <property type="entry name" value="Ribosomal_L25_dom"/>
</dbReference>
<keyword evidence="1 5" id="KW-0699">rRNA-binding</keyword>
<feature type="compositionally biased region" description="Acidic residues" evidence="6">
    <location>
        <begin position="197"/>
        <end position="211"/>
    </location>
</feature>
<dbReference type="CDD" id="cd00495">
    <property type="entry name" value="Ribosomal_L25_TL5_CTC"/>
    <property type="match status" value="1"/>
</dbReference>
<accession>A0ABP9QZE0</accession>
<dbReference type="SUPFAM" id="SSF50715">
    <property type="entry name" value="Ribosomal protein L25-like"/>
    <property type="match status" value="1"/>
</dbReference>
<comment type="similarity">
    <text evidence="5">Belongs to the bacterial ribosomal protein bL25 family. CTC subfamily.</text>
</comment>
<organism evidence="9 10">
    <name type="scientific">Modicisalibacter zincidurans</name>
    <dbReference type="NCBI Taxonomy" id="1178777"/>
    <lineage>
        <taxon>Bacteria</taxon>
        <taxon>Pseudomonadati</taxon>
        <taxon>Pseudomonadota</taxon>
        <taxon>Gammaproteobacteria</taxon>
        <taxon>Oceanospirillales</taxon>
        <taxon>Halomonadaceae</taxon>
        <taxon>Modicisalibacter</taxon>
    </lineage>
</organism>
<keyword evidence="3 5" id="KW-0689">Ribosomal protein</keyword>
<dbReference type="Pfam" id="PF01386">
    <property type="entry name" value="Ribosomal_L25p"/>
    <property type="match status" value="1"/>
</dbReference>
<dbReference type="GO" id="GO:0005840">
    <property type="term" value="C:ribosome"/>
    <property type="evidence" value="ECO:0007669"/>
    <property type="project" value="UniProtKB-KW"/>
</dbReference>
<sequence>MSDYQLTANVRHDLGKGASRRLRRENQQVAAIIYGGEKAPQPITIDKPAFYKAIEEEAFFSSIINIDVDGAKEQVVVRDLQRHPFKALVTHADFLRVDATHEMTLNVPLHVIGEDSNQSIKEKTGVLHVLANEVEVSCLPKDLPEYLEVDIAELAIGDTLHLSDLKLPQGVTLVELSHGEEHDAGVASITRPTVAAADEEEEDTVQDESGEEQSKDKSE</sequence>
<dbReference type="RefSeq" id="WP_031383905.1">
    <property type="nucleotide sequence ID" value="NZ_BAABKI010000002.1"/>
</dbReference>
<dbReference type="NCBIfam" id="NF004130">
    <property type="entry name" value="PRK05618.1-5"/>
    <property type="match status" value="1"/>
</dbReference>